<dbReference type="PANTHER" id="PTHR43968">
    <property type="match status" value="1"/>
</dbReference>
<organism evidence="3 4">
    <name type="scientific">Alloalcanivorax marinus</name>
    <dbReference type="NCBI Taxonomy" id="1177169"/>
    <lineage>
        <taxon>Bacteria</taxon>
        <taxon>Pseudomonadati</taxon>
        <taxon>Pseudomonadota</taxon>
        <taxon>Gammaproteobacteria</taxon>
        <taxon>Oceanospirillales</taxon>
        <taxon>Alcanivoracaceae</taxon>
        <taxon>Alloalcanivorax</taxon>
    </lineage>
</organism>
<comment type="caution">
    <text evidence="3">The sequence shown here is derived from an EMBL/GenBank/DDBJ whole genome shotgun (WGS) entry which is preliminary data.</text>
</comment>
<dbReference type="SUPFAM" id="SSF52833">
    <property type="entry name" value="Thioredoxin-like"/>
    <property type="match status" value="1"/>
</dbReference>
<dbReference type="AlphaFoldDB" id="A0A9Q3UMC1"/>
<dbReference type="SUPFAM" id="SSF47616">
    <property type="entry name" value="GST C-terminal domain-like"/>
    <property type="match status" value="1"/>
</dbReference>
<dbReference type="SFLD" id="SFLDS00019">
    <property type="entry name" value="Glutathione_Transferase_(cytos"/>
    <property type="match status" value="1"/>
</dbReference>
<dbReference type="InterPro" id="IPR036249">
    <property type="entry name" value="Thioredoxin-like_sf"/>
</dbReference>
<dbReference type="SFLD" id="SFLDG00358">
    <property type="entry name" value="Main_(cytGST)"/>
    <property type="match status" value="1"/>
</dbReference>
<keyword evidence="4" id="KW-1185">Reference proteome</keyword>
<dbReference type="RefSeq" id="WP_204427484.1">
    <property type="nucleotide sequence ID" value="NZ_ARXL01000031.1"/>
</dbReference>
<dbReference type="InterPro" id="IPR050983">
    <property type="entry name" value="GST_Omega/HSP26"/>
</dbReference>
<dbReference type="PANTHER" id="PTHR43968:SF6">
    <property type="entry name" value="GLUTATHIONE S-TRANSFERASE OMEGA"/>
    <property type="match status" value="1"/>
</dbReference>
<dbReference type="Pfam" id="PF13410">
    <property type="entry name" value="GST_C_2"/>
    <property type="match status" value="1"/>
</dbReference>
<name>A0A9Q3UMC1_9GAMM</name>
<reference evidence="3" key="1">
    <citation type="submission" date="2021-10" db="EMBL/GenBank/DDBJ databases">
        <title>The diversity and Nitrogen Metabolism of Culturable Nitrate-Utilizing Bacteria Within the Oxygen Minimum Zone of the Changjiang (Yangtze River)Estuary.</title>
        <authorList>
            <person name="Zhang D."/>
            <person name="Zheng J."/>
            <person name="Liu S."/>
            <person name="He W."/>
        </authorList>
    </citation>
    <scope>NUCLEOTIDE SEQUENCE</scope>
    <source>
        <strain evidence="3">FXH-223</strain>
    </source>
</reference>
<dbReference type="PROSITE" id="PS50405">
    <property type="entry name" value="GST_CTER"/>
    <property type="match status" value="1"/>
</dbReference>
<evidence type="ECO:0000313" key="4">
    <source>
        <dbReference type="Proteomes" id="UP001108027"/>
    </source>
</evidence>
<dbReference type="Gene3D" id="1.20.1050.10">
    <property type="match status" value="1"/>
</dbReference>
<dbReference type="Pfam" id="PF13417">
    <property type="entry name" value="GST_N_3"/>
    <property type="match status" value="1"/>
</dbReference>
<dbReference type="CDD" id="cd00570">
    <property type="entry name" value="GST_N_family"/>
    <property type="match status" value="1"/>
</dbReference>
<protein>
    <submittedName>
        <fullName evidence="3">Glutathione S-transferase</fullName>
    </submittedName>
</protein>
<proteinExistence type="predicted"/>
<accession>A0A9Q3UMC1</accession>
<dbReference type="InterPro" id="IPR036282">
    <property type="entry name" value="Glutathione-S-Trfase_C_sf"/>
</dbReference>
<dbReference type="Proteomes" id="UP001108027">
    <property type="component" value="Unassembled WGS sequence"/>
</dbReference>
<dbReference type="EMBL" id="JAJGNA010000024">
    <property type="protein sequence ID" value="MCC4309906.1"/>
    <property type="molecule type" value="Genomic_DNA"/>
</dbReference>
<dbReference type="InterPro" id="IPR004045">
    <property type="entry name" value="Glutathione_S-Trfase_N"/>
</dbReference>
<feature type="domain" description="GST N-terminal" evidence="1">
    <location>
        <begin position="1"/>
        <end position="77"/>
    </location>
</feature>
<dbReference type="InterPro" id="IPR010987">
    <property type="entry name" value="Glutathione-S-Trfase_C-like"/>
</dbReference>
<feature type="domain" description="GST C-terminal" evidence="2">
    <location>
        <begin position="82"/>
        <end position="211"/>
    </location>
</feature>
<sequence>MLTLHGFDASNYVNMVKFALLEKGIPFEQATLYPAQEEPVLAVSPMGKVPVLQTDQGYLSEASVILEYLDDLDQGPALYPADPFQRARVKQLAKMVELYLELPARRCYPEVFFGGQVSEETKTQAREALLKGIRALRRTASFSPYLAGDQLSAADVVFLYSADLAKAVAGKLFGLDLLAEAPGSAELLERLNERDSAKQVAADRDAAMAKFLKYARGGK</sequence>
<gene>
    <name evidence="3" type="ORF">LL252_15135</name>
</gene>
<dbReference type="Gene3D" id="3.40.30.10">
    <property type="entry name" value="Glutaredoxin"/>
    <property type="match status" value="1"/>
</dbReference>
<dbReference type="InterPro" id="IPR040079">
    <property type="entry name" value="Glutathione_S-Trfase"/>
</dbReference>
<dbReference type="GO" id="GO:0005737">
    <property type="term" value="C:cytoplasm"/>
    <property type="evidence" value="ECO:0007669"/>
    <property type="project" value="TreeGrafter"/>
</dbReference>
<evidence type="ECO:0000259" key="2">
    <source>
        <dbReference type="PROSITE" id="PS50405"/>
    </source>
</evidence>
<evidence type="ECO:0000313" key="3">
    <source>
        <dbReference type="EMBL" id="MCC4309906.1"/>
    </source>
</evidence>
<evidence type="ECO:0000259" key="1">
    <source>
        <dbReference type="PROSITE" id="PS50404"/>
    </source>
</evidence>
<dbReference type="PROSITE" id="PS50404">
    <property type="entry name" value="GST_NTER"/>
    <property type="match status" value="1"/>
</dbReference>